<dbReference type="InterPro" id="IPR011989">
    <property type="entry name" value="ARM-like"/>
</dbReference>
<feature type="compositionally biased region" description="Acidic residues" evidence="2">
    <location>
        <begin position="2105"/>
        <end position="2122"/>
    </location>
</feature>
<comment type="similarity">
    <text evidence="1">Belongs to the HEATR5 family.</text>
</comment>
<sequence length="2442" mass="269944">MAKNYVRENVPLSRFGVLVAQLESIVASASHKLPDPLLCFDLLSDLISSIDEEPKESVLLWQRKCEDALFSLLVLGARRPVRHLASAAMGKIIYKGDTISIYSRVSSLQGFISDGKKSEPLRIAGAAQCLGELYRLFGRKITSGLLATTSNVTKMMKFSEDYVRREALQMLRNALEGSGGNGSFPAYAEAFKIIMRLGVGDKSFIVRKAAARCLKAFANIGGPGLGVGELENSATHCIKALEDRESSVRDAFAEALGALLALGLNPQAQVQPKGKSHSNPKKLEGSLQKHLVSPFNKASGPRSKNLRVGLTLSWVFFLQAIRLKYMHPDSELQHYLVQIMDMLRTDSFVDAQSLACVIYILRVGVIDQMTEPTQRVFLVNLGKQLQSPDASPSMKIAALRTLSYALKTLGEVPLEFKEVLDDTAVAALSNSSPLVRAESALTLRALAEIDPTCVGGLVNYGVTTLKALRENVSFEKGNNLKIELDSLSGQATVLAALASVSPKLPLGYPARLPRTMLDVARKMLTEASQNPVVATVEKEAGWLLLSSLLSSMPKEEMEDQVFDILSLWTDVFSRVQDHQVNPTEDLSLKIRVWSAAVDALIAFIRCFVSQDALNRGILLQPVLLYLNRALSYISSLSIKANDVKPFMDIFISRTLIAYQSLYDPMAYRSDHPQIIQICTSPFREASKYEESSYLRILLDNRDAWLGPWIPGRDWFEDELRAFQGGKDGVLPCVWEDELPSFPQPETISKMLVNQMLLCFGVMFATQDSSEMLSLLSILEQCLKTGKKHALHATNVTNVCVGLLSGLKAMLTFRTQPLEMEILNAVQGIFQGILAEGAICESQRRASAEGIGLLARLGNDTFTARLTRSLLADVTGVIDPHYAGSIALALGCSHRSAGGMALSSLVPSTVNSISSLAKSSIASLQLWALHGLLLTLEAAGLSYVSHVQAILGLAMDILLSEENGWVVLQQEVGHLINAIVAVLGPELHPGSIFFSRCKSVIAEISLQQETATLLESVRFTQQLVLFAPQAVTVHSHVKILLSTLSSRQPTLRHLAVSTLRHLIEKDPDSIIDEQIEENLFRMLDEETDDEIGNLVKTAIMRLLYASCPSFPSRWLSICRNLVLATSSGNNRTNKELDDDSVSGPGGDTSYGEDDENMVSSSQGLPISARDKYLRYRTRVFASECLSHVPDAVGQNPAHFDLVLARSQPANELISGDWLVLQVQELISLAYQISTIQFENMRPIGVGLLSTILDKFGKVPDPELPGHLLLEQNQAQLVSAVRTALDTASGPILLEAGLLLASKILTSGIISGDQLAVKRIFALLSQPLEDFKDLYYPSFAEWVSCRIKIRLLTAHASLKCYTYAFLRRQLSIPEEYLGLLPLFSKSSNTLGKYWLSLLKDYSYVCFRTRPHIHWKPFLDGIQSSLVAKKLKQCLEESWPFILQAVSLDAVPADGDAIESSRTAENTSKSAFFSGYDMVELKQQDYQFLWSFSLLVLFQGQHATPDETIIPLDYVKSNFGSDSPVADTHSIAMKFYEIILPVFGFLSAEKFFKSGFLTIDLCRELLQVFSYYIFMEDILDSHAISVLSQIIQNCPKDFFETKDFAYQAAELCMSFMFKFLQSANVTPSSHSNWEDKISLSFTTATSLLMRLEPKNQVQLALAFLIIGYKCIGEASNDAFLFKSVNYVQSLVAMLKKLLIEKPTLDDDDLCYLRTSTRACLNMNVNLMNNCVKDIHLLEDKLTNSSQLSQKKLVFSLEQIITFAKLTYEIELVSDNQENKPIFYSMLCQCTRSFHEVLNDQYIQVQAITLQTLTGIIRDSNTESNTFLTFFIGELLNDIFGVIKQVLKTPVKREAVTVAGDCLKILMLLHTSSKAAESQRSLMSLLLEAILMVLLASENDFSQELKELRTASMRLVSQLAQSQTSAVHFKDALLSMPVTRRQKLQDVIRASVTQEQVSNPSKPSMPPLVIKLPSQKEEIPPPSTAIEVNDRANEEEKEEEAEEEEEDDWDTFQSFPASTNEPNKSNSDDMAFQKSTSSLTKSESTSTSTSEDEEETNFTESLHLNFNQYNNAADEDEDEDEDEEIPSEENDDSDEYSREEYSDRSGGGDEVEDGEEEEEEVEEDKSDENILKQIDRVLFDLAEESSKSSSTTSQSGNEITEKGSSNDEHEQDIDFLDQHSPSQSGNDVEEKESTHSNAASDNNGDEEKESSTHSNAASDKDVNEEKGSSAHSNAASDEDGNEEKSSDKDVNEVKGSSTPHSSAVVPDKEENEEKSSTHSNSAYEKDVNEEKGSTHSDAALEETYEDKKSTHSNSESEKDGNEEKGTMTHSNPASEKDGNEEQGSTHSNSASEKDGNEEKGSTQSNAALEENYEDKKSTHSNSESEKDGNEEKGTMTHTNAASEKDGNEEKGSALSHSYVEPEKDGPEQDATGLSGQHRLPEAEDLP</sequence>
<dbReference type="SUPFAM" id="SSF48371">
    <property type="entry name" value="ARM repeat"/>
    <property type="match status" value="2"/>
</dbReference>
<keyword evidence="4" id="KW-1185">Reference proteome</keyword>
<feature type="compositionally biased region" description="Basic and acidic residues" evidence="2">
    <location>
        <begin position="2347"/>
        <end position="2356"/>
    </location>
</feature>
<feature type="compositionally biased region" description="Basic and acidic residues" evidence="2">
    <location>
        <begin position="2301"/>
        <end position="2322"/>
    </location>
</feature>
<feature type="region of interest" description="Disordered" evidence="2">
    <location>
        <begin position="1949"/>
        <end position="2442"/>
    </location>
</feature>
<organism evidence="3 4">
    <name type="scientific">Deinandra increscens subsp. villosa</name>
    <dbReference type="NCBI Taxonomy" id="3103831"/>
    <lineage>
        <taxon>Eukaryota</taxon>
        <taxon>Viridiplantae</taxon>
        <taxon>Streptophyta</taxon>
        <taxon>Embryophyta</taxon>
        <taxon>Tracheophyta</taxon>
        <taxon>Spermatophyta</taxon>
        <taxon>Magnoliopsida</taxon>
        <taxon>eudicotyledons</taxon>
        <taxon>Gunneridae</taxon>
        <taxon>Pentapetalae</taxon>
        <taxon>asterids</taxon>
        <taxon>campanulids</taxon>
        <taxon>Asterales</taxon>
        <taxon>Asteraceae</taxon>
        <taxon>Asteroideae</taxon>
        <taxon>Heliantheae alliance</taxon>
        <taxon>Madieae</taxon>
        <taxon>Madiinae</taxon>
        <taxon>Deinandra</taxon>
    </lineage>
</organism>
<comment type="caution">
    <text evidence="3">The sequence shown here is derived from an EMBL/GenBank/DDBJ whole genome shotgun (WGS) entry which is preliminary data.</text>
</comment>
<feature type="compositionally biased region" description="Basic and acidic residues" evidence="2">
    <location>
        <begin position="2369"/>
        <end position="2390"/>
    </location>
</feature>
<dbReference type="Gene3D" id="1.25.10.10">
    <property type="entry name" value="Leucine-rich Repeat Variant"/>
    <property type="match status" value="1"/>
</dbReference>
<feature type="compositionally biased region" description="Basic and acidic residues" evidence="2">
    <location>
        <begin position="2091"/>
        <end position="2103"/>
    </location>
</feature>
<feature type="compositionally biased region" description="Polar residues" evidence="2">
    <location>
        <begin position="2007"/>
        <end position="2021"/>
    </location>
</feature>
<proteinExistence type="inferred from homology"/>
<evidence type="ECO:0000256" key="2">
    <source>
        <dbReference type="SAM" id="MobiDB-lite"/>
    </source>
</evidence>
<dbReference type="PANTHER" id="PTHR46975">
    <property type="entry name" value="PROTEIN SWEETIE"/>
    <property type="match status" value="1"/>
</dbReference>
<gene>
    <name evidence="3" type="ORF">SSX86_014235</name>
</gene>
<feature type="region of interest" description="Disordered" evidence="2">
    <location>
        <begin position="1128"/>
        <end position="1160"/>
    </location>
</feature>
<feature type="compositionally biased region" description="Acidic residues" evidence="2">
    <location>
        <begin position="2069"/>
        <end position="2090"/>
    </location>
</feature>
<dbReference type="GO" id="GO:0005975">
    <property type="term" value="P:carbohydrate metabolic process"/>
    <property type="evidence" value="ECO:0007669"/>
    <property type="project" value="InterPro"/>
</dbReference>
<feature type="compositionally biased region" description="Polar residues" evidence="2">
    <location>
        <begin position="2058"/>
        <end position="2067"/>
    </location>
</feature>
<feature type="compositionally biased region" description="Basic and acidic residues" evidence="2">
    <location>
        <begin position="2214"/>
        <end position="2224"/>
    </location>
</feature>
<protein>
    <recommendedName>
        <fullName evidence="5">HEAT repeat-containing protein 5B</fullName>
    </recommendedName>
</protein>
<evidence type="ECO:0000313" key="4">
    <source>
        <dbReference type="Proteomes" id="UP001408789"/>
    </source>
</evidence>
<feature type="compositionally biased region" description="Basic and acidic residues" evidence="2">
    <location>
        <begin position="2155"/>
        <end position="2164"/>
    </location>
</feature>
<reference evidence="3 4" key="1">
    <citation type="submission" date="2024-04" db="EMBL/GenBank/DDBJ databases">
        <title>The reference genome of an endangered Asteraceae, Deinandra increscens subsp. villosa, native to the Central Coast of California.</title>
        <authorList>
            <person name="Guilliams M."/>
            <person name="Hasenstab-Lehman K."/>
            <person name="Meyer R."/>
            <person name="Mcevoy S."/>
        </authorList>
    </citation>
    <scope>NUCLEOTIDE SEQUENCE [LARGE SCALE GENOMIC DNA]</scope>
    <source>
        <tissue evidence="3">Leaf</tissue>
    </source>
</reference>
<feature type="compositionally biased region" description="Polar residues" evidence="2">
    <location>
        <begin position="2337"/>
        <end position="2346"/>
    </location>
</feature>
<evidence type="ECO:0000313" key="3">
    <source>
        <dbReference type="EMBL" id="KAK9066911.1"/>
    </source>
</evidence>
<dbReference type="InterPro" id="IPR046837">
    <property type="entry name" value="Laa1/Sip1/HEATR5-like_HEAT"/>
</dbReference>
<dbReference type="Pfam" id="PF20210">
    <property type="entry name" value="Laa1_Sip1_HTR5"/>
    <property type="match status" value="1"/>
</dbReference>
<feature type="compositionally biased region" description="Low complexity" evidence="2">
    <location>
        <begin position="2031"/>
        <end position="2045"/>
    </location>
</feature>
<name>A0AAP0D1K0_9ASTR</name>
<feature type="compositionally biased region" description="Basic and acidic residues" evidence="2">
    <location>
        <begin position="2398"/>
        <end position="2407"/>
    </location>
</feature>
<dbReference type="EMBL" id="JBCNJP010000015">
    <property type="protein sequence ID" value="KAK9066911.1"/>
    <property type="molecule type" value="Genomic_DNA"/>
</dbReference>
<evidence type="ECO:0008006" key="5">
    <source>
        <dbReference type="Google" id="ProtNLM"/>
    </source>
</evidence>
<feature type="compositionally biased region" description="Basic and acidic residues" evidence="2">
    <location>
        <begin position="2238"/>
        <end position="2248"/>
    </location>
</feature>
<dbReference type="InterPro" id="IPR044218">
    <property type="entry name" value="SWEETIE"/>
</dbReference>
<accession>A0AAP0D1K0</accession>
<feature type="compositionally biased region" description="Basic and acidic residues" evidence="2">
    <location>
        <begin position="2279"/>
        <end position="2290"/>
    </location>
</feature>
<dbReference type="Proteomes" id="UP001408789">
    <property type="component" value="Unassembled WGS sequence"/>
</dbReference>
<feature type="compositionally biased region" description="Basic and acidic residues" evidence="2">
    <location>
        <begin position="2123"/>
        <end position="2134"/>
    </location>
</feature>
<evidence type="ECO:0000256" key="1">
    <source>
        <dbReference type="ARBA" id="ARBA00008304"/>
    </source>
</evidence>
<feature type="compositionally biased region" description="Polar residues" evidence="2">
    <location>
        <begin position="1949"/>
        <end position="1958"/>
    </location>
</feature>
<feature type="compositionally biased region" description="Basic and acidic residues" evidence="2">
    <location>
        <begin position="2262"/>
        <end position="2272"/>
    </location>
</feature>
<dbReference type="InterPro" id="IPR016024">
    <property type="entry name" value="ARM-type_fold"/>
</dbReference>
<dbReference type="PANTHER" id="PTHR46975:SF2">
    <property type="entry name" value="PROTEIN SWEETIE"/>
    <property type="match status" value="1"/>
</dbReference>
<feature type="compositionally biased region" description="Acidic residues" evidence="2">
    <location>
        <begin position="1991"/>
        <end position="2006"/>
    </location>
</feature>